<dbReference type="Pfam" id="PF02566">
    <property type="entry name" value="OsmC"/>
    <property type="match status" value="1"/>
</dbReference>
<dbReference type="SUPFAM" id="SSF82784">
    <property type="entry name" value="OsmC-like"/>
    <property type="match status" value="1"/>
</dbReference>
<dbReference type="InterPro" id="IPR036102">
    <property type="entry name" value="OsmC/Ohrsf"/>
</dbReference>
<dbReference type="STRING" id="634771.SAMN04488128_10673"/>
<keyword evidence="2" id="KW-1185">Reference proteome</keyword>
<dbReference type="PANTHER" id="PTHR39624:SF2">
    <property type="entry name" value="OSMC-LIKE PROTEIN"/>
    <property type="match status" value="1"/>
</dbReference>
<dbReference type="InterPro" id="IPR015946">
    <property type="entry name" value="KH_dom-like_a/b"/>
</dbReference>
<dbReference type="PANTHER" id="PTHR39624">
    <property type="entry name" value="PROTEIN INVOLVED IN RIMO-MEDIATED BETA-METHYLTHIOLATION OF RIBOSOMAL PROTEIN S12 YCAO"/>
    <property type="match status" value="1"/>
</dbReference>
<dbReference type="AlphaFoldDB" id="A0A1T4TRD4"/>
<dbReference type="RefSeq" id="WP_078672446.1">
    <property type="nucleotide sequence ID" value="NZ_FUWZ01000006.1"/>
</dbReference>
<dbReference type="EMBL" id="FUWZ01000006">
    <property type="protein sequence ID" value="SKA42992.1"/>
    <property type="molecule type" value="Genomic_DNA"/>
</dbReference>
<reference evidence="2" key="1">
    <citation type="submission" date="2017-02" db="EMBL/GenBank/DDBJ databases">
        <authorList>
            <person name="Varghese N."/>
            <person name="Submissions S."/>
        </authorList>
    </citation>
    <scope>NUCLEOTIDE SEQUENCE [LARGE SCALE GENOMIC DNA]</scope>
    <source>
        <strain evidence="2">DSM 22224</strain>
    </source>
</reference>
<organism evidence="1 2">
    <name type="scientific">Chitinophaga eiseniae</name>
    <dbReference type="NCBI Taxonomy" id="634771"/>
    <lineage>
        <taxon>Bacteria</taxon>
        <taxon>Pseudomonadati</taxon>
        <taxon>Bacteroidota</taxon>
        <taxon>Chitinophagia</taxon>
        <taxon>Chitinophagales</taxon>
        <taxon>Chitinophagaceae</taxon>
        <taxon>Chitinophaga</taxon>
    </lineage>
</organism>
<dbReference type="Gene3D" id="3.30.300.20">
    <property type="match status" value="1"/>
</dbReference>
<evidence type="ECO:0000313" key="2">
    <source>
        <dbReference type="Proteomes" id="UP000190367"/>
    </source>
</evidence>
<evidence type="ECO:0000313" key="1">
    <source>
        <dbReference type="EMBL" id="SKA42992.1"/>
    </source>
</evidence>
<dbReference type="InterPro" id="IPR003718">
    <property type="entry name" value="OsmC/Ohr_fam"/>
</dbReference>
<gene>
    <name evidence="1" type="ORF">SAMN04488128_10673</name>
</gene>
<sequence length="133" mass="14652">MDEEVKVSIEGIPYQVSISARDHRWLADEPTDINGGDTGPNPGELLLSSLGSCTAITLTMYAARKKWPVEKIDIDLRFDSAAKPDPATTVIECLVRISGNLDEAQRKRLMEIAHACPVHKLLTNPVIINTKED</sequence>
<protein>
    <submittedName>
        <fullName evidence="1">Putative redox protein</fullName>
    </submittedName>
</protein>
<name>A0A1T4TRD4_9BACT</name>
<accession>A0A1T4TRD4</accession>
<dbReference type="Proteomes" id="UP000190367">
    <property type="component" value="Unassembled WGS sequence"/>
</dbReference>
<dbReference type="OrthoDB" id="9791538at2"/>
<proteinExistence type="predicted"/>